<evidence type="ECO:0000313" key="3">
    <source>
        <dbReference type="Proteomes" id="UP000308133"/>
    </source>
</evidence>
<feature type="compositionally biased region" description="Basic and acidic residues" evidence="1">
    <location>
        <begin position="306"/>
        <end position="320"/>
    </location>
</feature>
<feature type="compositionally biased region" description="Basic residues" evidence="1">
    <location>
        <begin position="99"/>
        <end position="112"/>
    </location>
</feature>
<protein>
    <recommendedName>
        <fullName evidence="4">HIRA-interacting protein 3</fullName>
    </recommendedName>
</protein>
<dbReference type="Proteomes" id="UP000308133">
    <property type="component" value="Unassembled WGS sequence"/>
</dbReference>
<dbReference type="PANTHER" id="PTHR15410">
    <property type="entry name" value="HIRA-INTERACTING PROTEIN 3"/>
    <property type="match status" value="1"/>
</dbReference>
<dbReference type="GO" id="GO:0005634">
    <property type="term" value="C:nucleus"/>
    <property type="evidence" value="ECO:0007669"/>
    <property type="project" value="TreeGrafter"/>
</dbReference>
<feature type="compositionally biased region" description="Basic residues" evidence="1">
    <location>
        <begin position="198"/>
        <end position="220"/>
    </location>
</feature>
<feature type="region of interest" description="Disordered" evidence="1">
    <location>
        <begin position="44"/>
        <end position="235"/>
    </location>
</feature>
<dbReference type="EMBL" id="PTQR01000080">
    <property type="protein sequence ID" value="TKX21609.1"/>
    <property type="molecule type" value="Genomic_DNA"/>
</dbReference>
<feature type="compositionally biased region" description="Basic and acidic residues" evidence="1">
    <location>
        <begin position="151"/>
        <end position="166"/>
    </location>
</feature>
<comment type="caution">
    <text evidence="2">The sequence shown here is derived from an EMBL/GenBank/DDBJ whole genome shotgun (WGS) entry which is preliminary data.</text>
</comment>
<name>A0A4U7AU63_9PEZI</name>
<dbReference type="AlphaFoldDB" id="A0A4U7AU63"/>
<dbReference type="InterPro" id="IPR037647">
    <property type="entry name" value="HIRIP3"/>
</dbReference>
<feature type="compositionally biased region" description="Acidic residues" evidence="1">
    <location>
        <begin position="182"/>
        <end position="193"/>
    </location>
</feature>
<evidence type="ECO:0000313" key="2">
    <source>
        <dbReference type="EMBL" id="TKX21609.1"/>
    </source>
</evidence>
<sequence>MPAKPTDTEIEYALRAAVRSALDTGETTSVNIARAAAEKELGLEDGFLKSDGGWKTRSKDIVNNTVNEEEQSAPPTPAKNTTKARSAPKPKVDTEPSRKRSKVPAAKSRKRQKKDDTESEVNLSDLSEPLSESEAEASLQPSPKATMKPAAKTESDTSELSEHPVLESEDVDDTKKPSNGIDDSESELSDVIDEPAPKKKRASSATKKAPKSTRGSKAKPSKTSSKDQDPSPDQAEIKRLQGWLVKCGIRKIWGIYLKPYETDKAKIKHLKGMLEEAGMTGRYSIEKASAIKEARELAADLAAVQEGEKQWGENKDKSSESESEDNAPAPPPRRNVASRFVDFGDEDEDSD</sequence>
<gene>
    <name evidence="2" type="ORF">C1H76_6105</name>
</gene>
<feature type="compositionally biased region" description="Basic and acidic residues" evidence="1">
    <location>
        <begin position="44"/>
        <end position="60"/>
    </location>
</feature>
<proteinExistence type="predicted"/>
<evidence type="ECO:0008006" key="4">
    <source>
        <dbReference type="Google" id="ProtNLM"/>
    </source>
</evidence>
<accession>A0A4U7AU63</accession>
<dbReference type="PANTHER" id="PTHR15410:SF2">
    <property type="entry name" value="HIRA-INTERACTING PROTEIN 3"/>
    <property type="match status" value="1"/>
</dbReference>
<evidence type="ECO:0000256" key="1">
    <source>
        <dbReference type="SAM" id="MobiDB-lite"/>
    </source>
</evidence>
<reference evidence="2 3" key="1">
    <citation type="submission" date="2018-02" db="EMBL/GenBank/DDBJ databases">
        <title>Draft genome sequences of Elsinoe sp., causing black scab on jojoba.</title>
        <authorList>
            <person name="Stodart B."/>
            <person name="Jeffress S."/>
            <person name="Ash G."/>
            <person name="Arun Chinnappa K."/>
        </authorList>
    </citation>
    <scope>NUCLEOTIDE SEQUENCE [LARGE SCALE GENOMIC DNA]</scope>
    <source>
        <strain evidence="2 3">Hillstone_2</strain>
    </source>
</reference>
<feature type="compositionally biased region" description="Basic and acidic residues" evidence="1">
    <location>
        <begin position="224"/>
        <end position="235"/>
    </location>
</feature>
<feature type="region of interest" description="Disordered" evidence="1">
    <location>
        <begin position="303"/>
        <end position="351"/>
    </location>
</feature>
<feature type="compositionally biased region" description="Low complexity" evidence="1">
    <location>
        <begin position="123"/>
        <end position="143"/>
    </location>
</feature>
<organism evidence="2 3">
    <name type="scientific">Elsinoe australis</name>
    <dbReference type="NCBI Taxonomy" id="40998"/>
    <lineage>
        <taxon>Eukaryota</taxon>
        <taxon>Fungi</taxon>
        <taxon>Dikarya</taxon>
        <taxon>Ascomycota</taxon>
        <taxon>Pezizomycotina</taxon>
        <taxon>Dothideomycetes</taxon>
        <taxon>Dothideomycetidae</taxon>
        <taxon>Myriangiales</taxon>
        <taxon>Elsinoaceae</taxon>
        <taxon>Elsinoe</taxon>
    </lineage>
</organism>